<reference evidence="10" key="2">
    <citation type="journal article" date="2021" name="PeerJ">
        <title>Extensive microbial diversity within the chicken gut microbiome revealed by metagenomics and culture.</title>
        <authorList>
            <person name="Gilroy R."/>
            <person name="Ravi A."/>
            <person name="Getino M."/>
            <person name="Pursley I."/>
            <person name="Horton D.L."/>
            <person name="Alikhan N.F."/>
            <person name="Baker D."/>
            <person name="Gharbi K."/>
            <person name="Hall N."/>
            <person name="Watson M."/>
            <person name="Adriaenssens E.M."/>
            <person name="Foster-Nyarko E."/>
            <person name="Jarju S."/>
            <person name="Secka A."/>
            <person name="Antonio M."/>
            <person name="Oren A."/>
            <person name="Chaudhuri R.R."/>
            <person name="La Ragione R."/>
            <person name="Hildebrand F."/>
            <person name="Pallen M.J."/>
        </authorList>
    </citation>
    <scope>NUCLEOTIDE SEQUENCE</scope>
    <source>
        <strain evidence="10">CHK195-15760</strain>
    </source>
</reference>
<dbReference type="GO" id="GO:0005829">
    <property type="term" value="C:cytosol"/>
    <property type="evidence" value="ECO:0007669"/>
    <property type="project" value="TreeGrafter"/>
</dbReference>
<dbReference type="SMART" id="SM00316">
    <property type="entry name" value="S1"/>
    <property type="match status" value="1"/>
</dbReference>
<dbReference type="InterPro" id="IPR012340">
    <property type="entry name" value="NA-bd_OB-fold"/>
</dbReference>
<dbReference type="Pfam" id="PF00773">
    <property type="entry name" value="RNB"/>
    <property type="match status" value="1"/>
</dbReference>
<evidence type="ECO:0000256" key="3">
    <source>
        <dbReference type="ARBA" id="ARBA00022490"/>
    </source>
</evidence>
<dbReference type="SMART" id="SM00357">
    <property type="entry name" value="CSP"/>
    <property type="match status" value="2"/>
</dbReference>
<dbReference type="InterPro" id="IPR040476">
    <property type="entry name" value="CSD2"/>
</dbReference>
<dbReference type="PANTHER" id="PTHR23355:SF9">
    <property type="entry name" value="DIS3-LIKE EXONUCLEASE 2"/>
    <property type="match status" value="1"/>
</dbReference>
<evidence type="ECO:0000256" key="2">
    <source>
        <dbReference type="ARBA" id="ARBA00004496"/>
    </source>
</evidence>
<dbReference type="HAMAP" id="MF_01895">
    <property type="entry name" value="RNase_R"/>
    <property type="match status" value="1"/>
</dbReference>
<dbReference type="InterPro" id="IPR001900">
    <property type="entry name" value="RNase_II/R"/>
</dbReference>
<dbReference type="EC" id="3.1.13.1" evidence="8"/>
<sequence>MEEKIEKILNFMRDENYVPMKAKEMAALLMVPKNDHMKFQEVLSKLESDMKIQKNRKNQYILVEEKYIEGIYKSQANGFGFVVPIHSELEEIYIAKENSKNCFSNDVVLVQIIKEKQDGFHAEGRVVKIKKHEKDTLVGTFEKSRNFGFVVADDKKIAEDIFISKKNFGGAKNQDKVVVKITRYPEKNKKAEGKIIEVLGNINQAGVDMLSLVKEYKLPYEFPEPVLEEARKIESKPSKEEIEKRVDFRKKAIYTIDGETAKDLDDAIWVGKSENGNYLLDVHIADVSHYVKEDSLLDKEALQRGTSIYMLDRVIPMLPKELSNGICSLNAGEDRLTLSCSMEIDPKGNVISSDIYKAVICVKKRMSYTQVQKILDEEDEEILTEYKEDIENFKLMAELAQILKEKRQEKGYLNLDIPESQVILDDKGYAIDVMQYETTFAHEIIEQFMLLANETVAERFYWLEAPFIYRVHEDPDIEKVEELNKFLYNFGYKIKVKEDKVYPKEFAKILEEVKGTEQEKIISNFILHTLKVARYEAENKGHFGIASNYYCHFTSPIRRYPDLFIHRIISKYLSSEYNLKEEEKEKYDHEAEEYAKQSSEREKIATKVERDSIDIKKAEYMSKKIGEEFEGMVSNVTSFGVFVELENTIEGLIRFENLGDDYYNYDDQHKILIGERTGNIFRIGDKIKVRLIEANKTLRRISFQWIEENQKEE</sequence>
<evidence type="ECO:0000256" key="7">
    <source>
        <dbReference type="ARBA" id="ARBA00022884"/>
    </source>
</evidence>
<dbReference type="SMART" id="SM00955">
    <property type="entry name" value="RNB"/>
    <property type="match status" value="1"/>
</dbReference>
<dbReference type="NCBIfam" id="TIGR00358">
    <property type="entry name" value="3_prime_RNase"/>
    <property type="match status" value="1"/>
</dbReference>
<dbReference type="PROSITE" id="PS50126">
    <property type="entry name" value="S1"/>
    <property type="match status" value="1"/>
</dbReference>
<dbReference type="InterPro" id="IPR003029">
    <property type="entry name" value="S1_domain"/>
</dbReference>
<dbReference type="Pfam" id="PF08206">
    <property type="entry name" value="OB_RNB"/>
    <property type="match status" value="1"/>
</dbReference>
<keyword evidence="5 8" id="KW-0378">Hydrolase</keyword>
<keyword evidence="3 8" id="KW-0963">Cytoplasm</keyword>
<evidence type="ECO:0000256" key="6">
    <source>
        <dbReference type="ARBA" id="ARBA00022839"/>
    </source>
</evidence>
<dbReference type="GO" id="GO:0006402">
    <property type="term" value="P:mRNA catabolic process"/>
    <property type="evidence" value="ECO:0007669"/>
    <property type="project" value="TreeGrafter"/>
</dbReference>
<dbReference type="GO" id="GO:0003723">
    <property type="term" value="F:RNA binding"/>
    <property type="evidence" value="ECO:0007669"/>
    <property type="project" value="UniProtKB-UniRule"/>
</dbReference>
<dbReference type="GO" id="GO:0008859">
    <property type="term" value="F:exoribonuclease II activity"/>
    <property type="evidence" value="ECO:0007669"/>
    <property type="project" value="UniProtKB-UniRule"/>
</dbReference>
<evidence type="ECO:0000256" key="5">
    <source>
        <dbReference type="ARBA" id="ARBA00022801"/>
    </source>
</evidence>
<dbReference type="Pfam" id="PF00575">
    <property type="entry name" value="S1"/>
    <property type="match status" value="1"/>
</dbReference>
<comment type="function">
    <text evidence="8">3'-5' exoribonuclease that releases 5'-nucleoside monophosphates and is involved in maturation of structured RNAs.</text>
</comment>
<comment type="similarity">
    <text evidence="8">Belongs to the RNR ribonuclease family. RNase R subfamily.</text>
</comment>
<accession>A0A9D1M0L4</accession>
<comment type="caution">
    <text evidence="10">The sequence shown here is derived from an EMBL/GenBank/DDBJ whole genome shotgun (WGS) entry which is preliminary data.</text>
</comment>
<dbReference type="EMBL" id="DVNH01000018">
    <property type="protein sequence ID" value="HIU51451.1"/>
    <property type="molecule type" value="Genomic_DNA"/>
</dbReference>
<reference evidence="10" key="1">
    <citation type="submission" date="2020-10" db="EMBL/GenBank/DDBJ databases">
        <authorList>
            <person name="Gilroy R."/>
        </authorList>
    </citation>
    <scope>NUCLEOTIDE SEQUENCE</scope>
    <source>
        <strain evidence="10">CHK195-15760</strain>
    </source>
</reference>
<evidence type="ECO:0000313" key="11">
    <source>
        <dbReference type="Proteomes" id="UP000824093"/>
    </source>
</evidence>
<dbReference type="InterPro" id="IPR004476">
    <property type="entry name" value="RNase_II/RNase_R"/>
</dbReference>
<evidence type="ECO:0000256" key="8">
    <source>
        <dbReference type="HAMAP-Rule" id="MF_01895"/>
    </source>
</evidence>
<dbReference type="InterPro" id="IPR011129">
    <property type="entry name" value="CSD"/>
</dbReference>
<keyword evidence="6 8" id="KW-0269">Exonuclease</keyword>
<proteinExistence type="inferred from homology"/>
<organism evidence="10 11">
    <name type="scientific">Candidatus Merdicola faecigallinarum</name>
    <dbReference type="NCBI Taxonomy" id="2840862"/>
    <lineage>
        <taxon>Bacteria</taxon>
        <taxon>Bacillati</taxon>
        <taxon>Bacillota</taxon>
        <taxon>Clostridia</taxon>
        <taxon>Candidatus Merdicola</taxon>
    </lineage>
</organism>
<feature type="domain" description="S1 motif" evidence="9">
    <location>
        <begin position="626"/>
        <end position="706"/>
    </location>
</feature>
<evidence type="ECO:0000259" key="9">
    <source>
        <dbReference type="PROSITE" id="PS50126"/>
    </source>
</evidence>
<dbReference type="Pfam" id="PF17876">
    <property type="entry name" value="CSD2"/>
    <property type="match status" value="1"/>
</dbReference>
<dbReference type="AlphaFoldDB" id="A0A9D1M0L4"/>
<evidence type="ECO:0000313" key="10">
    <source>
        <dbReference type="EMBL" id="HIU51451.1"/>
    </source>
</evidence>
<dbReference type="InterPro" id="IPR050180">
    <property type="entry name" value="RNR_Ribonuclease"/>
</dbReference>
<dbReference type="InterPro" id="IPR013223">
    <property type="entry name" value="RNase_B_OB_dom"/>
</dbReference>
<evidence type="ECO:0000256" key="1">
    <source>
        <dbReference type="ARBA" id="ARBA00001849"/>
    </source>
</evidence>
<dbReference type="CDD" id="cd04471">
    <property type="entry name" value="S1_RNase_R"/>
    <property type="match status" value="1"/>
</dbReference>
<keyword evidence="4 8" id="KW-0540">Nuclease</keyword>
<dbReference type="Gene3D" id="2.40.50.140">
    <property type="entry name" value="Nucleic acid-binding proteins"/>
    <property type="match status" value="3"/>
</dbReference>
<gene>
    <name evidence="8 10" type="primary">rnr</name>
    <name evidence="10" type="ORF">IAB70_02330</name>
</gene>
<dbReference type="InterPro" id="IPR011805">
    <property type="entry name" value="RNase_R"/>
</dbReference>
<dbReference type="NCBIfam" id="TIGR02063">
    <property type="entry name" value="RNase_R"/>
    <property type="match status" value="1"/>
</dbReference>
<comment type="catalytic activity">
    <reaction evidence="1 8">
        <text>Exonucleolytic cleavage in the 3'- to 5'-direction to yield nucleoside 5'-phosphates.</text>
        <dbReference type="EC" id="3.1.13.1"/>
    </reaction>
</comment>
<evidence type="ECO:0000256" key="4">
    <source>
        <dbReference type="ARBA" id="ARBA00022722"/>
    </source>
</evidence>
<keyword evidence="7 8" id="KW-0694">RNA-binding</keyword>
<dbReference type="Proteomes" id="UP000824093">
    <property type="component" value="Unassembled WGS sequence"/>
</dbReference>
<dbReference type="PANTHER" id="PTHR23355">
    <property type="entry name" value="RIBONUCLEASE"/>
    <property type="match status" value="1"/>
</dbReference>
<name>A0A9D1M0L4_9FIRM</name>
<dbReference type="SUPFAM" id="SSF50249">
    <property type="entry name" value="Nucleic acid-binding proteins"/>
    <property type="match status" value="4"/>
</dbReference>
<comment type="subcellular location">
    <subcellularLocation>
        <location evidence="2 8">Cytoplasm</location>
    </subcellularLocation>
</comment>
<protein>
    <recommendedName>
        <fullName evidence="8">Ribonuclease R</fullName>
        <shortName evidence="8">RNase R</shortName>
        <ecNumber evidence="8">3.1.13.1</ecNumber>
    </recommendedName>
</protein>